<dbReference type="EMBL" id="CP010554">
    <property type="protein sequence ID" value="AJP49057.1"/>
    <property type="molecule type" value="Genomic_DNA"/>
</dbReference>
<dbReference type="NCBIfam" id="TIGR01552">
    <property type="entry name" value="phd_fam"/>
    <property type="match status" value="1"/>
</dbReference>
<dbReference type="Proteomes" id="UP000061603">
    <property type="component" value="Chromosome"/>
</dbReference>
<evidence type="ECO:0000256" key="1">
    <source>
        <dbReference type="ARBA" id="ARBA00009981"/>
    </source>
</evidence>
<proteinExistence type="inferred from homology"/>
<protein>
    <submittedName>
        <fullName evidence="2">Prevent-host-death protein</fullName>
    </submittedName>
</protein>
<evidence type="ECO:0000313" key="3">
    <source>
        <dbReference type="Proteomes" id="UP000061603"/>
    </source>
</evidence>
<reference evidence="2 3" key="1">
    <citation type="journal article" date="2015" name="Genome Announc.">
        <title>Complete Genome Sequence of a Novel Bacterium within the Family Rhodocyclaceae That Degrades Polycyclic Aromatic Hydrocarbons.</title>
        <authorList>
            <person name="Singleton D.R."/>
            <person name="Dickey A.N."/>
            <person name="Scholl E.H."/>
            <person name="Wright F.A."/>
            <person name="Aitken M.D."/>
        </authorList>
    </citation>
    <scope>NUCLEOTIDE SEQUENCE [LARGE SCALE GENOMIC DNA]</scope>
    <source>
        <strain evidence="3">PG1-Ca6</strain>
    </source>
</reference>
<dbReference type="KEGG" id="rbu:PG1C_12695"/>
<dbReference type="AlphaFoldDB" id="A0A0C5J1V6"/>
<dbReference type="Gene3D" id="3.40.1620.10">
    <property type="entry name" value="YefM-like domain"/>
    <property type="match status" value="1"/>
</dbReference>
<dbReference type="SUPFAM" id="SSF143120">
    <property type="entry name" value="YefM-like"/>
    <property type="match status" value="1"/>
</dbReference>
<accession>A0A0C5J1V6</accession>
<dbReference type="InterPro" id="IPR036165">
    <property type="entry name" value="YefM-like_sf"/>
</dbReference>
<keyword evidence="3" id="KW-1185">Reference proteome</keyword>
<sequence>MTTLAVSVTEFKARCLDVIRQVEQGSTTVDLTRHGKVVARLVPTPSAVQGVSAWLRLRGRGQLAGAPEESVFDSSDFEAMHETLR</sequence>
<dbReference type="RefSeq" id="WP_202635149.1">
    <property type="nucleotide sequence ID" value="NZ_CP010554.1"/>
</dbReference>
<name>A0A0C5J1V6_9PROT</name>
<gene>
    <name evidence="2" type="ORF">PG1C_12695</name>
</gene>
<evidence type="ECO:0000313" key="2">
    <source>
        <dbReference type="EMBL" id="AJP49057.1"/>
    </source>
</evidence>
<dbReference type="HOGENOM" id="CLU_2507213_0_0_4"/>
<comment type="similarity">
    <text evidence="1">Belongs to the phD/YefM antitoxin family.</text>
</comment>
<organism evidence="2 3">
    <name type="scientific">Rugosibacter aromaticivorans</name>
    <dbReference type="NCBI Taxonomy" id="1565605"/>
    <lineage>
        <taxon>Bacteria</taxon>
        <taxon>Pseudomonadati</taxon>
        <taxon>Pseudomonadota</taxon>
        <taxon>Betaproteobacteria</taxon>
        <taxon>Nitrosomonadales</taxon>
        <taxon>Sterolibacteriaceae</taxon>
        <taxon>Rugosibacter</taxon>
    </lineage>
</organism>